<reference evidence="1" key="1">
    <citation type="submission" date="2020-03" db="EMBL/GenBank/DDBJ databases">
        <title>Draft sequencing of Paenibacilllus sp. S3N08.</title>
        <authorList>
            <person name="Kim D.-U."/>
        </authorList>
    </citation>
    <scope>NUCLEOTIDE SEQUENCE</scope>
    <source>
        <strain evidence="1">S3N08</strain>
    </source>
</reference>
<evidence type="ECO:0000313" key="2">
    <source>
        <dbReference type="Proteomes" id="UP001165962"/>
    </source>
</evidence>
<dbReference type="EMBL" id="JAAOIW010000001">
    <property type="protein sequence ID" value="NHN28816.1"/>
    <property type="molecule type" value="Genomic_DNA"/>
</dbReference>
<protein>
    <recommendedName>
        <fullName evidence="3">Immunity protein 8 of polymorphic toxin system</fullName>
    </recommendedName>
</protein>
<name>A0ABX0J062_9BACL</name>
<proteinExistence type="predicted"/>
<gene>
    <name evidence="1" type="ORF">G9U52_03090</name>
</gene>
<evidence type="ECO:0008006" key="3">
    <source>
        <dbReference type="Google" id="ProtNLM"/>
    </source>
</evidence>
<dbReference type="RefSeq" id="WP_166145958.1">
    <property type="nucleotide sequence ID" value="NZ_JAAOIW010000001.1"/>
</dbReference>
<accession>A0ABX0J062</accession>
<evidence type="ECO:0000313" key="1">
    <source>
        <dbReference type="EMBL" id="NHN28816.1"/>
    </source>
</evidence>
<comment type="caution">
    <text evidence="1">The sequence shown here is derived from an EMBL/GenBank/DDBJ whole genome shotgun (WGS) entry which is preliminary data.</text>
</comment>
<sequence length="92" mass="10743">MMKFDYCEIEDGSAQTLAIYVGCRFEDEPEELYVIQLHISKNGIVQLLKLLFNGMDCRYSFKDEEKASIKNYIYEMLPATPYEEWLEGSIAL</sequence>
<organism evidence="1 2">
    <name type="scientific">Paenibacillus agricola</name>
    <dbReference type="NCBI Taxonomy" id="2716264"/>
    <lineage>
        <taxon>Bacteria</taxon>
        <taxon>Bacillati</taxon>
        <taxon>Bacillota</taxon>
        <taxon>Bacilli</taxon>
        <taxon>Bacillales</taxon>
        <taxon>Paenibacillaceae</taxon>
        <taxon>Paenibacillus</taxon>
    </lineage>
</organism>
<keyword evidence="2" id="KW-1185">Reference proteome</keyword>
<dbReference type="Proteomes" id="UP001165962">
    <property type="component" value="Unassembled WGS sequence"/>
</dbReference>